<name>A0ACB6Z872_THEGA</name>
<comment type="caution">
    <text evidence="1">The sequence shown here is derived from an EMBL/GenBank/DDBJ whole genome shotgun (WGS) entry which is preliminary data.</text>
</comment>
<proteinExistence type="predicted"/>
<keyword evidence="2" id="KW-1185">Reference proteome</keyword>
<reference evidence="1" key="2">
    <citation type="journal article" date="2020" name="Nat. Commun.">
        <title>Large-scale genome sequencing of mycorrhizal fungi provides insights into the early evolution of symbiotic traits.</title>
        <authorList>
            <person name="Miyauchi S."/>
            <person name="Kiss E."/>
            <person name="Kuo A."/>
            <person name="Drula E."/>
            <person name="Kohler A."/>
            <person name="Sanchez-Garcia M."/>
            <person name="Morin E."/>
            <person name="Andreopoulos B."/>
            <person name="Barry K.W."/>
            <person name="Bonito G."/>
            <person name="Buee M."/>
            <person name="Carver A."/>
            <person name="Chen C."/>
            <person name="Cichocki N."/>
            <person name="Clum A."/>
            <person name="Culley D."/>
            <person name="Crous P.W."/>
            <person name="Fauchery L."/>
            <person name="Girlanda M."/>
            <person name="Hayes R.D."/>
            <person name="Keri Z."/>
            <person name="LaButti K."/>
            <person name="Lipzen A."/>
            <person name="Lombard V."/>
            <person name="Magnuson J."/>
            <person name="Maillard F."/>
            <person name="Murat C."/>
            <person name="Nolan M."/>
            <person name="Ohm R.A."/>
            <person name="Pangilinan J."/>
            <person name="Pereira M.F."/>
            <person name="Perotto S."/>
            <person name="Peter M."/>
            <person name="Pfister S."/>
            <person name="Riley R."/>
            <person name="Sitrit Y."/>
            <person name="Stielow J.B."/>
            <person name="Szollosi G."/>
            <person name="Zifcakova L."/>
            <person name="Stursova M."/>
            <person name="Spatafora J.W."/>
            <person name="Tedersoo L."/>
            <person name="Vaario L.M."/>
            <person name="Yamada A."/>
            <person name="Yan M."/>
            <person name="Wang P."/>
            <person name="Xu J."/>
            <person name="Bruns T."/>
            <person name="Baldrian P."/>
            <person name="Vilgalys R."/>
            <person name="Dunand C."/>
            <person name="Henrissat B."/>
            <person name="Grigoriev I.V."/>
            <person name="Hibbett D."/>
            <person name="Nagy L.G."/>
            <person name="Martin F.M."/>
        </authorList>
    </citation>
    <scope>NUCLEOTIDE SEQUENCE</scope>
    <source>
        <strain evidence="1">P2</strain>
    </source>
</reference>
<accession>A0ACB6Z872</accession>
<gene>
    <name evidence="1" type="ORF">BDM02DRAFT_399424</name>
</gene>
<evidence type="ECO:0000313" key="1">
    <source>
        <dbReference type="EMBL" id="KAF9645821.1"/>
    </source>
</evidence>
<dbReference type="Proteomes" id="UP000886501">
    <property type="component" value="Unassembled WGS sequence"/>
</dbReference>
<protein>
    <submittedName>
        <fullName evidence="1">Uncharacterized protein</fullName>
    </submittedName>
</protein>
<organism evidence="1 2">
    <name type="scientific">Thelephora ganbajun</name>
    <name type="common">Ganba fungus</name>
    <dbReference type="NCBI Taxonomy" id="370292"/>
    <lineage>
        <taxon>Eukaryota</taxon>
        <taxon>Fungi</taxon>
        <taxon>Dikarya</taxon>
        <taxon>Basidiomycota</taxon>
        <taxon>Agaricomycotina</taxon>
        <taxon>Agaricomycetes</taxon>
        <taxon>Thelephorales</taxon>
        <taxon>Thelephoraceae</taxon>
        <taxon>Thelephora</taxon>
    </lineage>
</organism>
<sequence length="77" mass="9001">MTKPRLMGLTAPHPSNRIWLVVWTWNLVSALRGVRRTPVQNKCYSRLKSRESGLRWSCKLQRMPAACSVRAHRDTWP</sequence>
<evidence type="ECO:0000313" key="2">
    <source>
        <dbReference type="Proteomes" id="UP000886501"/>
    </source>
</evidence>
<dbReference type="EMBL" id="MU118077">
    <property type="protein sequence ID" value="KAF9645821.1"/>
    <property type="molecule type" value="Genomic_DNA"/>
</dbReference>
<reference evidence="1" key="1">
    <citation type="submission" date="2019-10" db="EMBL/GenBank/DDBJ databases">
        <authorList>
            <consortium name="DOE Joint Genome Institute"/>
            <person name="Kuo A."/>
            <person name="Miyauchi S."/>
            <person name="Kiss E."/>
            <person name="Drula E."/>
            <person name="Kohler A."/>
            <person name="Sanchez-Garcia M."/>
            <person name="Andreopoulos B."/>
            <person name="Barry K.W."/>
            <person name="Bonito G."/>
            <person name="Buee M."/>
            <person name="Carver A."/>
            <person name="Chen C."/>
            <person name="Cichocki N."/>
            <person name="Clum A."/>
            <person name="Culley D."/>
            <person name="Crous P.W."/>
            <person name="Fauchery L."/>
            <person name="Girlanda M."/>
            <person name="Hayes R."/>
            <person name="Keri Z."/>
            <person name="Labutti K."/>
            <person name="Lipzen A."/>
            <person name="Lombard V."/>
            <person name="Magnuson J."/>
            <person name="Maillard F."/>
            <person name="Morin E."/>
            <person name="Murat C."/>
            <person name="Nolan M."/>
            <person name="Ohm R."/>
            <person name="Pangilinan J."/>
            <person name="Pereira M."/>
            <person name="Perotto S."/>
            <person name="Peter M."/>
            <person name="Riley R."/>
            <person name="Sitrit Y."/>
            <person name="Stielow B."/>
            <person name="Szollosi G."/>
            <person name="Zifcakova L."/>
            <person name="Stursova M."/>
            <person name="Spatafora J.W."/>
            <person name="Tedersoo L."/>
            <person name="Vaario L.-M."/>
            <person name="Yamada A."/>
            <person name="Yan M."/>
            <person name="Wang P."/>
            <person name="Xu J."/>
            <person name="Bruns T."/>
            <person name="Baldrian P."/>
            <person name="Vilgalys R."/>
            <person name="Henrissat B."/>
            <person name="Grigoriev I.V."/>
            <person name="Hibbett D."/>
            <person name="Nagy L.G."/>
            <person name="Martin F.M."/>
        </authorList>
    </citation>
    <scope>NUCLEOTIDE SEQUENCE</scope>
    <source>
        <strain evidence="1">P2</strain>
    </source>
</reference>